<dbReference type="NCBIfam" id="TIGR00035">
    <property type="entry name" value="asp_race"/>
    <property type="match status" value="1"/>
</dbReference>
<keyword evidence="2" id="KW-0413">Isomerase</keyword>
<evidence type="ECO:0008006" key="4">
    <source>
        <dbReference type="Google" id="ProtNLM"/>
    </source>
</evidence>
<dbReference type="Gene3D" id="3.40.50.1860">
    <property type="match status" value="2"/>
</dbReference>
<evidence type="ECO:0000313" key="3">
    <source>
        <dbReference type="EMBL" id="VAX40117.1"/>
    </source>
</evidence>
<comment type="similarity">
    <text evidence="1">Belongs to the aspartate/glutamate racemases family.</text>
</comment>
<dbReference type="InterPro" id="IPR015942">
    <property type="entry name" value="Asp/Glu/hydantoin_racemase"/>
</dbReference>
<dbReference type="PANTHER" id="PTHR21198">
    <property type="entry name" value="GLUTAMATE RACEMASE"/>
    <property type="match status" value="1"/>
</dbReference>
<dbReference type="InterPro" id="IPR001920">
    <property type="entry name" value="Asp/Glu_race"/>
</dbReference>
<evidence type="ECO:0000256" key="2">
    <source>
        <dbReference type="ARBA" id="ARBA00023235"/>
    </source>
</evidence>
<sequence>MAVSGHIGIAGVSPEGAAFFCQSINRQLALKGLDPKSWPRVTLHNEPFGLYIQALQDRDWMRVGALLRRSADKLAGCGASFCLTPDNAVQHGIHVAEVGSPIPWIAMPDLIADALVEAECSTVGIIGTQLVTTGSTYQTCLGLRGVQLLVPEADEIEDLDQIIFNELIYGKCSAQSRKRVLSIVQHFADRGCGGVILGCSEAPLVITPDNSPISVFDAAQILAVGVVNRAIGA</sequence>
<name>A0A3B1E7V0_9ZZZZ</name>
<gene>
    <name evidence="3" type="ORF">MNBD_PLANCTO03-2063</name>
</gene>
<dbReference type="GO" id="GO:0047661">
    <property type="term" value="F:amino-acid racemase activity"/>
    <property type="evidence" value="ECO:0007669"/>
    <property type="project" value="InterPro"/>
</dbReference>
<reference evidence="3" key="1">
    <citation type="submission" date="2018-06" db="EMBL/GenBank/DDBJ databases">
        <authorList>
            <person name="Zhirakovskaya E."/>
        </authorList>
    </citation>
    <scope>NUCLEOTIDE SEQUENCE</scope>
</reference>
<protein>
    <recommendedName>
        <fullName evidence="4">Aspartate racemase</fullName>
    </recommendedName>
</protein>
<organism evidence="3">
    <name type="scientific">hydrothermal vent metagenome</name>
    <dbReference type="NCBI Taxonomy" id="652676"/>
    <lineage>
        <taxon>unclassified sequences</taxon>
        <taxon>metagenomes</taxon>
        <taxon>ecological metagenomes</taxon>
    </lineage>
</organism>
<proteinExistence type="inferred from homology"/>
<accession>A0A3B1E7V0</accession>
<evidence type="ECO:0000256" key="1">
    <source>
        <dbReference type="ARBA" id="ARBA00007847"/>
    </source>
</evidence>
<dbReference type="PANTHER" id="PTHR21198:SF7">
    <property type="entry name" value="ASPARTATE-GLUTAMATE RACEMASE FAMILY"/>
    <property type="match status" value="1"/>
</dbReference>
<dbReference type="InterPro" id="IPR004380">
    <property type="entry name" value="Asp_race"/>
</dbReference>
<dbReference type="Pfam" id="PF01177">
    <property type="entry name" value="Asp_Glu_race"/>
    <property type="match status" value="1"/>
</dbReference>
<dbReference type="EMBL" id="UOGK01000336">
    <property type="protein sequence ID" value="VAX40117.1"/>
    <property type="molecule type" value="Genomic_DNA"/>
</dbReference>
<dbReference type="SUPFAM" id="SSF53681">
    <property type="entry name" value="Aspartate/glutamate racemase"/>
    <property type="match status" value="2"/>
</dbReference>
<dbReference type="AlphaFoldDB" id="A0A3B1E7V0"/>